<proteinExistence type="predicted"/>
<protein>
    <submittedName>
        <fullName evidence="1">Virion structural protein</fullName>
    </submittedName>
</protein>
<name>A0A7U0GBF3_9CAUD</name>
<accession>A0A7U0GBF3</accession>
<keyword evidence="2" id="KW-1185">Reference proteome</keyword>
<sequence length="223" mass="24609">MKNRAAATAIGVRLMEELFPGSGNATQLAKDLESLSDTEFDKIMEGIREGRPMISATLPNLTSPVYDNAHLKAVAERWGVQFWHHLEMEDPETKKIFTTPVRYMVIREGVIRLQQMIEDKQSIPDDNTHVDDLTGQVTGPSKGSRISFPELSNLESLKMDVGIIELISVRGGDEAANQKLESDISLTGEGTVQNAKEWGTGVTATKNFATLLRTAHLDTTLDK</sequence>
<dbReference type="Proteomes" id="UP000596381">
    <property type="component" value="Segment"/>
</dbReference>
<reference evidence="1 2" key="1">
    <citation type="submission" date="2020-12" db="EMBL/GenBank/DDBJ databases">
        <title>Genomic characterization of four novel bacteriophages infecting Klebsiella pneumoniae.</title>
        <authorList>
            <person name="Estrada Bonilla B."/>
            <person name="Costa A.R."/>
            <person name="van Rossum T."/>
            <person name="Hagedoorn S."/>
            <person name="Wallinga H."/>
            <person name="Xiao M."/>
            <person name="Song W."/>
            <person name="Haas P.-J."/>
            <person name="Nobrega F.L."/>
            <person name="Brouns S.J.J."/>
        </authorList>
    </citation>
    <scope>NUCLEOTIDE SEQUENCE [LARGE SCALE GENOMIC DNA]</scope>
</reference>
<evidence type="ECO:0000313" key="2">
    <source>
        <dbReference type="Proteomes" id="UP000596381"/>
    </source>
</evidence>
<dbReference type="EMBL" id="MW394391">
    <property type="protein sequence ID" value="QQV92117.1"/>
    <property type="molecule type" value="Genomic_DNA"/>
</dbReference>
<organism evidence="1 2">
    <name type="scientific">Klebsiella phage vB_KpM_FBKp24</name>
    <dbReference type="NCBI Taxonomy" id="2801834"/>
    <lineage>
        <taxon>Viruses</taxon>
        <taxon>Duplodnaviria</taxon>
        <taxon>Heunggongvirae</taxon>
        <taxon>Uroviricota</taxon>
        <taxon>Caudoviricetes</taxon>
        <taxon>Chimalliviridae</taxon>
        <taxon>Maaswegvirus</taxon>
        <taxon>Maaswegvirus Kp24</taxon>
    </lineage>
</organism>
<gene>
    <name evidence="1" type="ORF">vBKpMFBKp24_340</name>
</gene>
<evidence type="ECO:0000313" key="1">
    <source>
        <dbReference type="EMBL" id="QQV92117.1"/>
    </source>
</evidence>